<feature type="compositionally biased region" description="Gly residues" evidence="10">
    <location>
        <begin position="595"/>
        <end position="608"/>
    </location>
</feature>
<feature type="transmembrane region" description="Helical" evidence="11">
    <location>
        <begin position="114"/>
        <end position="136"/>
    </location>
</feature>
<feature type="transmembrane region" description="Helical" evidence="11">
    <location>
        <begin position="88"/>
        <end position="107"/>
    </location>
</feature>
<dbReference type="PANTHER" id="PTHR13205:SF15">
    <property type="entry name" value="DOLICHOL KINASE"/>
    <property type="match status" value="1"/>
</dbReference>
<evidence type="ECO:0000256" key="5">
    <source>
        <dbReference type="ARBA" id="ARBA00022692"/>
    </source>
</evidence>
<evidence type="ECO:0000256" key="7">
    <source>
        <dbReference type="ARBA" id="ARBA00022824"/>
    </source>
</evidence>
<feature type="transmembrane region" description="Helical" evidence="11">
    <location>
        <begin position="805"/>
        <end position="823"/>
    </location>
</feature>
<feature type="region of interest" description="Disordered" evidence="10">
    <location>
        <begin position="577"/>
        <end position="658"/>
    </location>
</feature>
<evidence type="ECO:0000256" key="6">
    <source>
        <dbReference type="ARBA" id="ARBA00022777"/>
    </source>
</evidence>
<dbReference type="AlphaFoldDB" id="A0A0K6SB01"/>
<feature type="transmembrane region" description="Helical" evidence="11">
    <location>
        <begin position="12"/>
        <end position="45"/>
    </location>
</feature>
<evidence type="ECO:0000256" key="1">
    <source>
        <dbReference type="ARBA" id="ARBA00004477"/>
    </source>
</evidence>
<sequence length="882" mass="94322">MKGLFGRVRAAFGLEGFLFLPALLLSTMTVQWSVLVLILLSVLVVESDTPSNDLFKYRLCGEGKVRDRDRKLSGGSSEMRGRRRHGSALGSLVFGTCALPVFFSDLADETYVGYFIQVACMLCGVQALVMCYSNVFVKPLYNTVCMPMITAVVFSVSTGVPALPLVLLAQTHFFLQMAIFHRHLSKGAFSFAEGGIVSALCAVGYTCAALLSHTCETAACLFLSTMVTYLGHLAALALFHGRLVPLVFHEWRVQGAMQVLQERVLRLKGDISDAVQAKWRREDAEGLPCSNDLSFLLPKHGATESNAASGSAQAGLSFGGGRHAHGGERKASDDRDKGTVGGGMSGFASSRGGGRSVSSQQGFPSPHWGSAGRGKKGSQTGGRSGSGVGVGGMSSSPQAGVSSSSVTGGSSHHHPLGELSSSVGLNSSSSSVPVSTSLSSAEMAYKRLNHQSHMTGVSDYRLLLAVDPESAEFYASVSRLIGEQDEYLETTDNRYGNSKPFRLLSFLCIPLAVWTFLDAVLWVFSGPFLFYGNRTVLGWFFWFCSIRRGIFVFWGLSLPAGLSLVYLLALREGGSSALSFSSEPGKGGITRKDSAGGGHGGGQQGGGRNSNPHRKGSTSRHGGQGEKEKESHHLQSDLDKERDRGLGDRSNELRAPQGYMPPTKSALIVVRKLYHFLLTWLLFPVLMLGGQLDFLSVACVGALVLFCLVEYVRLSGIFGASVSKQINQFVDLFIDERDRAGVIVTHTYLLLGTALPIFLETLAPSTKTGLLRASLGLLTNIGDAFASLFGVFVGGPLVVPWGSKTWTGVFAFILSSAVCAYSLELCPDPLSIFVLIVTLILTSLFEGATSDIDNLSVPIFATVTYRTLEDALAELILFAQAA</sequence>
<gene>
    <name evidence="12" type="ORF">Cvel_1999.t1.CR1</name>
    <name evidence="13" type="ORF">Cvel_1999.t2</name>
</gene>
<evidence type="ECO:0000256" key="8">
    <source>
        <dbReference type="ARBA" id="ARBA00022989"/>
    </source>
</evidence>
<dbReference type="PANTHER" id="PTHR13205">
    <property type="entry name" value="TRANSMEMBRANE PROTEIN 15-RELATED"/>
    <property type="match status" value="1"/>
</dbReference>
<feature type="transmembrane region" description="Helical" evidence="11">
    <location>
        <begin position="695"/>
        <end position="719"/>
    </location>
</feature>
<feature type="compositionally biased region" description="Low complexity" evidence="10">
    <location>
        <begin position="393"/>
        <end position="410"/>
    </location>
</feature>
<feature type="transmembrane region" description="Helical" evidence="11">
    <location>
        <begin position="673"/>
        <end position="689"/>
    </location>
</feature>
<evidence type="ECO:0000256" key="2">
    <source>
        <dbReference type="ARBA" id="ARBA00010794"/>
    </source>
</evidence>
<feature type="transmembrane region" description="Helical" evidence="11">
    <location>
        <begin position="550"/>
        <end position="570"/>
    </location>
</feature>
<feature type="transmembrane region" description="Helical" evidence="11">
    <location>
        <begin position="148"/>
        <end position="168"/>
    </location>
</feature>
<keyword evidence="7" id="KW-0256">Endoplasmic reticulum</keyword>
<keyword evidence="8 11" id="KW-1133">Transmembrane helix</keyword>
<evidence type="ECO:0000313" key="13">
    <source>
        <dbReference type="EMBL" id="CUC10780.1"/>
    </source>
</evidence>
<feature type="compositionally biased region" description="Gly residues" evidence="10">
    <location>
        <begin position="339"/>
        <end position="355"/>
    </location>
</feature>
<reference evidence="13" key="1">
    <citation type="submission" date="2014-11" db="EMBL/GenBank/DDBJ databases">
        <title>Molecular phylogeny of cliff fern family Woodsiaceae with morphological implications.</title>
        <authorList>
            <person name="Shao Y.-Z."/>
            <person name="Wei R."/>
            <person name="Zhang X.-C."/>
        </authorList>
    </citation>
    <scope>NUCLEOTIDE SEQUENCE</scope>
</reference>
<evidence type="ECO:0000256" key="4">
    <source>
        <dbReference type="ARBA" id="ARBA00022679"/>
    </source>
</evidence>
<feature type="transmembrane region" description="Helical" evidence="11">
    <location>
        <begin position="189"/>
        <end position="211"/>
    </location>
</feature>
<feature type="transmembrane region" description="Helical" evidence="11">
    <location>
        <begin position="829"/>
        <end position="848"/>
    </location>
</feature>
<dbReference type="EMBL" id="CDMZ01005699">
    <property type="protein sequence ID" value="CUC10780.1"/>
    <property type="molecule type" value="Genomic_DNA"/>
</dbReference>
<organism evidence="13">
    <name type="scientific">Chromera velia CCMP2878</name>
    <dbReference type="NCBI Taxonomy" id="1169474"/>
    <lineage>
        <taxon>Eukaryota</taxon>
        <taxon>Sar</taxon>
        <taxon>Alveolata</taxon>
        <taxon>Colpodellida</taxon>
        <taxon>Chromeraceae</taxon>
        <taxon>Chromera</taxon>
    </lineage>
</organism>
<evidence type="ECO:0000256" key="11">
    <source>
        <dbReference type="SAM" id="Phobius"/>
    </source>
</evidence>
<feature type="transmembrane region" description="Helical" evidence="11">
    <location>
        <begin position="740"/>
        <end position="759"/>
    </location>
</feature>
<dbReference type="EC" id="2.7.1.108" evidence="3"/>
<feature type="compositionally biased region" description="Basic and acidic residues" evidence="10">
    <location>
        <begin position="325"/>
        <end position="338"/>
    </location>
</feature>
<dbReference type="InterPro" id="IPR032974">
    <property type="entry name" value="Polypren_kinase"/>
</dbReference>
<evidence type="ECO:0000313" key="12">
    <source>
        <dbReference type="EMBL" id="CUC10779.1"/>
    </source>
</evidence>
<feature type="compositionally biased region" description="Polar residues" evidence="10">
    <location>
        <begin position="304"/>
        <end position="314"/>
    </location>
</feature>
<feature type="compositionally biased region" description="Gly residues" evidence="10">
    <location>
        <begin position="379"/>
        <end position="392"/>
    </location>
</feature>
<keyword evidence="9 11" id="KW-0472">Membrane</keyword>
<proteinExistence type="inferred from homology"/>
<feature type="transmembrane region" description="Helical" evidence="11">
    <location>
        <begin position="771"/>
        <end position="793"/>
    </location>
</feature>
<comment type="subcellular location">
    <subcellularLocation>
        <location evidence="1">Endoplasmic reticulum membrane</location>
        <topology evidence="1">Multi-pass membrane protein</topology>
    </subcellularLocation>
</comment>
<feature type="region of interest" description="Disordered" evidence="10">
    <location>
        <begin position="304"/>
        <end position="427"/>
    </location>
</feature>
<dbReference type="GO" id="GO:0004168">
    <property type="term" value="F:dolichol kinase activity"/>
    <property type="evidence" value="ECO:0007669"/>
    <property type="project" value="UniProtKB-EC"/>
</dbReference>
<protein>
    <recommendedName>
        <fullName evidence="3">dolichol kinase</fullName>
        <ecNumber evidence="3">2.7.1.108</ecNumber>
    </recommendedName>
</protein>
<dbReference type="EMBL" id="CDMZ01005699">
    <property type="protein sequence ID" value="CUC10779.1"/>
    <property type="molecule type" value="Genomic_DNA"/>
</dbReference>
<comment type="similarity">
    <text evidence="2">Belongs to the polyprenol kinase family.</text>
</comment>
<feature type="transmembrane region" description="Helical" evidence="11">
    <location>
        <begin position="503"/>
        <end position="530"/>
    </location>
</feature>
<dbReference type="VEuPathDB" id="CryptoDB:Cvel_1999"/>
<keyword evidence="6" id="KW-0418">Kinase</keyword>
<accession>A0A0K6SB01</accession>
<evidence type="ECO:0000256" key="9">
    <source>
        <dbReference type="ARBA" id="ARBA00023136"/>
    </source>
</evidence>
<feature type="compositionally biased region" description="Basic and acidic residues" evidence="10">
    <location>
        <begin position="623"/>
        <end position="652"/>
    </location>
</feature>
<name>A0A0K6SB01_9ALVE</name>
<dbReference type="GO" id="GO:0005789">
    <property type="term" value="C:endoplasmic reticulum membrane"/>
    <property type="evidence" value="ECO:0007669"/>
    <property type="project" value="UniProtKB-SubCell"/>
</dbReference>
<keyword evidence="4" id="KW-0808">Transferase</keyword>
<evidence type="ECO:0000256" key="10">
    <source>
        <dbReference type="SAM" id="MobiDB-lite"/>
    </source>
</evidence>
<feature type="transmembrane region" description="Helical" evidence="11">
    <location>
        <begin position="217"/>
        <end position="239"/>
    </location>
</feature>
<dbReference type="GO" id="GO:0043048">
    <property type="term" value="P:dolichyl monophosphate biosynthetic process"/>
    <property type="evidence" value="ECO:0007669"/>
    <property type="project" value="TreeGrafter"/>
</dbReference>
<evidence type="ECO:0000256" key="3">
    <source>
        <dbReference type="ARBA" id="ARBA00012132"/>
    </source>
</evidence>
<keyword evidence="5 11" id="KW-0812">Transmembrane</keyword>